<keyword evidence="2" id="KW-1185">Reference proteome</keyword>
<reference evidence="1 2" key="1">
    <citation type="submission" date="2020-06" db="EMBL/GenBank/DDBJ databases">
        <title>Haloterrigena sp. nov., an extremely halophilic archaeon isolated from a saline sediment.</title>
        <authorList>
            <person name="Liu B.-B."/>
        </authorList>
    </citation>
    <scope>NUCLEOTIDE SEQUENCE [LARGE SCALE GENOMIC DNA]</scope>
    <source>
        <strain evidence="1 2">SYSU A558-1</strain>
    </source>
</reference>
<sequence>MLPSHTAVRITDPHHEMWGVTGFVFRREGETFREDGVVPGGHLVVAYDPHHLGYFRSELVHEDEVEVVGC</sequence>
<dbReference type="RefSeq" id="WP_174680506.1">
    <property type="nucleotide sequence ID" value="NZ_JABUQZ010000001.1"/>
</dbReference>
<comment type="caution">
    <text evidence="1">The sequence shown here is derived from an EMBL/GenBank/DDBJ whole genome shotgun (WGS) entry which is preliminary data.</text>
</comment>
<name>A0ABX2L8K2_9EURY</name>
<accession>A0ABX2L8K2</accession>
<evidence type="ECO:0000313" key="2">
    <source>
        <dbReference type="Proteomes" id="UP001016761"/>
    </source>
</evidence>
<dbReference type="EMBL" id="JABUQZ010000001">
    <property type="protein sequence ID" value="NUC72597.1"/>
    <property type="molecule type" value="Genomic_DNA"/>
</dbReference>
<gene>
    <name evidence="1" type="ORF">HTZ84_09790</name>
</gene>
<proteinExistence type="predicted"/>
<organism evidence="1 2">
    <name type="scientific">Haloterrigena gelatinilytica</name>
    <dbReference type="NCBI Taxonomy" id="2741724"/>
    <lineage>
        <taxon>Archaea</taxon>
        <taxon>Methanobacteriati</taxon>
        <taxon>Methanobacteriota</taxon>
        <taxon>Stenosarchaea group</taxon>
        <taxon>Halobacteria</taxon>
        <taxon>Halobacteriales</taxon>
        <taxon>Natrialbaceae</taxon>
        <taxon>Haloterrigena</taxon>
    </lineage>
</organism>
<evidence type="ECO:0000313" key="1">
    <source>
        <dbReference type="EMBL" id="NUC72597.1"/>
    </source>
</evidence>
<dbReference type="Proteomes" id="UP001016761">
    <property type="component" value="Unassembled WGS sequence"/>
</dbReference>
<protein>
    <submittedName>
        <fullName evidence="1">Uncharacterized protein</fullName>
    </submittedName>
</protein>